<reference evidence="2" key="1">
    <citation type="journal article" date="2019" name="Int. J. Syst. Evol. Microbiol.">
        <title>The Global Catalogue of Microorganisms (GCM) 10K type strain sequencing project: providing services to taxonomists for standard genome sequencing and annotation.</title>
        <authorList>
            <consortium name="The Broad Institute Genomics Platform"/>
            <consortium name="The Broad Institute Genome Sequencing Center for Infectious Disease"/>
            <person name="Wu L."/>
            <person name="Ma J."/>
        </authorList>
    </citation>
    <scope>NUCLEOTIDE SEQUENCE [LARGE SCALE GENOMIC DNA]</scope>
    <source>
        <strain evidence="2">JCM 4866</strain>
    </source>
</reference>
<protein>
    <submittedName>
        <fullName evidence="1">Uncharacterized protein</fullName>
    </submittedName>
</protein>
<organism evidence="1 2">
    <name type="scientific">Streptomyces lomondensis</name>
    <dbReference type="NCBI Taxonomy" id="68229"/>
    <lineage>
        <taxon>Bacteria</taxon>
        <taxon>Bacillati</taxon>
        <taxon>Actinomycetota</taxon>
        <taxon>Actinomycetes</taxon>
        <taxon>Kitasatosporales</taxon>
        <taxon>Streptomycetaceae</taxon>
        <taxon>Streptomyces</taxon>
    </lineage>
</organism>
<dbReference type="EMBL" id="BMWC01000004">
    <property type="protein sequence ID" value="GGX01036.1"/>
    <property type="molecule type" value="Genomic_DNA"/>
</dbReference>
<dbReference type="RefSeq" id="WP_190051029.1">
    <property type="nucleotide sequence ID" value="NZ_BMWC01000004.1"/>
</dbReference>
<keyword evidence="2" id="KW-1185">Reference proteome</keyword>
<evidence type="ECO:0000313" key="2">
    <source>
        <dbReference type="Proteomes" id="UP000617743"/>
    </source>
</evidence>
<dbReference type="Proteomes" id="UP000617743">
    <property type="component" value="Unassembled WGS sequence"/>
</dbReference>
<proteinExistence type="predicted"/>
<gene>
    <name evidence="1" type="ORF">GCM10010383_33850</name>
</gene>
<name>A0ABQ2X5Y4_9ACTN</name>
<sequence length="78" mass="8972">MSSDKEPRAASRSRYVCRSCKQPVDAVMERHKTMGVFVPVWVAGPCHNRRCEEYVPEQVPVTSVRGATWQHLTGWKRD</sequence>
<comment type="caution">
    <text evidence="1">The sequence shown here is derived from an EMBL/GenBank/DDBJ whole genome shotgun (WGS) entry which is preliminary data.</text>
</comment>
<evidence type="ECO:0000313" key="1">
    <source>
        <dbReference type="EMBL" id="GGX01036.1"/>
    </source>
</evidence>
<accession>A0ABQ2X5Y4</accession>